<feature type="compositionally biased region" description="Basic and acidic residues" evidence="2">
    <location>
        <begin position="675"/>
        <end position="686"/>
    </location>
</feature>
<evidence type="ECO:0000313" key="3">
    <source>
        <dbReference type="EMBL" id="CAJ0579518.1"/>
    </source>
</evidence>
<feature type="compositionally biased region" description="Polar residues" evidence="2">
    <location>
        <begin position="693"/>
        <end position="704"/>
    </location>
</feature>
<keyword evidence="1" id="KW-0175">Coiled coil</keyword>
<feature type="non-terminal residue" evidence="3">
    <location>
        <position position="1"/>
    </location>
</feature>
<dbReference type="Proteomes" id="UP001177023">
    <property type="component" value="Unassembled WGS sequence"/>
</dbReference>
<dbReference type="EMBL" id="CATQJA010002657">
    <property type="protein sequence ID" value="CAJ0579518.1"/>
    <property type="molecule type" value="Genomic_DNA"/>
</dbReference>
<feature type="compositionally biased region" description="Basic and acidic residues" evidence="2">
    <location>
        <begin position="508"/>
        <end position="519"/>
    </location>
</feature>
<feature type="compositionally biased region" description="Low complexity" evidence="2">
    <location>
        <begin position="1194"/>
        <end position="1209"/>
    </location>
</feature>
<feature type="compositionally biased region" description="Polar residues" evidence="2">
    <location>
        <begin position="375"/>
        <end position="387"/>
    </location>
</feature>
<feature type="compositionally biased region" description="Low complexity" evidence="2">
    <location>
        <begin position="705"/>
        <end position="715"/>
    </location>
</feature>
<feature type="compositionally biased region" description="Low complexity" evidence="2">
    <location>
        <begin position="651"/>
        <end position="664"/>
    </location>
</feature>
<feature type="region of interest" description="Disordered" evidence="2">
    <location>
        <begin position="963"/>
        <end position="1258"/>
    </location>
</feature>
<evidence type="ECO:0000256" key="2">
    <source>
        <dbReference type="SAM" id="MobiDB-lite"/>
    </source>
</evidence>
<reference evidence="3" key="1">
    <citation type="submission" date="2023-06" db="EMBL/GenBank/DDBJ databases">
        <authorList>
            <person name="Delattre M."/>
        </authorList>
    </citation>
    <scope>NUCLEOTIDE SEQUENCE</scope>
    <source>
        <strain evidence="3">AF72</strain>
    </source>
</reference>
<organism evidence="3 4">
    <name type="scientific">Mesorhabditis spiculigera</name>
    <dbReference type="NCBI Taxonomy" id="96644"/>
    <lineage>
        <taxon>Eukaryota</taxon>
        <taxon>Metazoa</taxon>
        <taxon>Ecdysozoa</taxon>
        <taxon>Nematoda</taxon>
        <taxon>Chromadorea</taxon>
        <taxon>Rhabditida</taxon>
        <taxon>Rhabditina</taxon>
        <taxon>Rhabditomorpha</taxon>
        <taxon>Rhabditoidea</taxon>
        <taxon>Rhabditidae</taxon>
        <taxon>Mesorhabditinae</taxon>
        <taxon>Mesorhabditis</taxon>
    </lineage>
</organism>
<feature type="compositionally biased region" description="Low complexity" evidence="2">
    <location>
        <begin position="800"/>
        <end position="809"/>
    </location>
</feature>
<sequence>MNEDAAASSSSSGLSEASFQQSGARASKATIDVRTVASRSDAPDSLLSDDEDERVDGECQSCKYQQMNLRNLMGSLKAFQTQAARHTVFEQENQKLRQINSENSTQIREFVADRRKYEDEISTLTLNVQQLNSVAHLAAANQWRAKYDMSQETLEIANRQRQECEENLRESLEMAKKWRDMFEKCRKKVDGSKMDAENKKVRLDFLMEEIPDLFWAVDYLLENYGDRAEVSRRLSKYRDSELRFMLLGRRVEPPAYRINSLDELIVGPSTSKACQGNVVLGDLELSDSENEDQVDDSATPAPTTPSSLSPERRPRRIAHAQNHPKPSTSNISSESMESKPTLWKPSGRPEPAKPSPKKSTLSTDLQLSDSEDEQGTSAPTTSVSTRKNIAAPNVSKANTRTSYRETPSRGRTDGKWRARGLNPSGVSLPSKAFNVGPSNRTSIASADAAPIQHFTFRTPIPTDAMPVAVRPSIAVEPAGDGDKGSASIHGRKTLTVREQQQKMGSVSERVKSLRDEMESKPQTVKPTPAPLAKPNVVAERAAAELPEEGRRSARPQKRVVPPNNDVLDDPSGPMDPALEPVEEPASSEPPEDDMGLLIQDDPIKKRVAHVRTEPVQTMTTPHSTEQIAQEAWKALDEATIPPPCKPSAEVPKTTAASSKTPSTSVVKQTLVIDLPADRRHMPETAIKKPAQTRVASHSTKQSVQAAPTDASTSSTAKEENVVVVKPMPSDSASGEQVEYFAPPSPIMPTPIAPEKPPRSVAVAPSHPMPDAKDFTQPKPSTALPKPHVLTEPTKPSPKKSTLSTDLQLSESDEEEDTPAATSSEPAKKTVLSQEIPVTKPNPSQSKAPSRARSLNPSAGALPARSCSTRASNRASVENVDTAPIRQFTIRNPAPTDAVPVATRPSIAAETPLEADKGSASIHGHKTLTIREQQQKMGSVSERVKSLRDEMARKSQIIVKAAPVTRAQSDAMGERAAAELPEEGRRSARPQKRVAASHNHPNGSVAPSLELPTTSASSEPPEDDEGLLIQDDPIKKRVAHVRTEPVQAMSAAHSKEQSVQETLDNATIPLPSEPSAEVPKITAASSKTPSSNVAKKASGDRPHKAQPAIKEAEAPAERPSRGRTRQNIGSETPTPSTTPVTRSSDSDDETALQIDETEGQESPSATSPSTPEPPASPKPSTLQASAKAPAVVKSTALPKARPRATPARAKSVSARPTTTAKPMVVPNPKLLRLASLKGTRSRPPKEEKKQPIKAPPKVPIGKVSPAVALPVIAALPTDQKRGTKRTQLLDSVPDIVPVNKKLKSSGGGLRSQVDEYFREILRGKTIEDASRKLDVELDEVVGKLDASEVANIATKAFEIYDVGNLWRVVDAALSRGLEYQQVPIRAGAEINLIQGLHQLDNDGALFDCVYRTLFSLLVQQVEPTTAQLCKVVRTIFLLLQLSQEMTPEVKLERGQKVLDFLIAERDPKSIFEALCFVRLNEAAELLLAILKDDQWNGRKNIRVLLPEQVSKPVTILSAKIPDFDWSPMPPAELQGLWDSELRAFYQLNVTEVDVVQGKLVGSPELSLVVKSLVSRFSYRNPVNIDRIRIFNGLLHPRFATLDRWLCGELGEGASASNFLADLTTLGADLTFESTSHCAMEIFLLARMVVDICTRADYGLVHQVMSNLRPYYEKAELCLSRCNASRVPADALPLLRATLKHWIDTVSAFTNYSQPPSLRSLPS</sequence>
<feature type="compositionally biased region" description="Pro residues" evidence="2">
    <location>
        <begin position="742"/>
        <end position="754"/>
    </location>
</feature>
<feature type="compositionally biased region" description="Polar residues" evidence="2">
    <location>
        <begin position="1082"/>
        <end position="1092"/>
    </location>
</feature>
<feature type="region of interest" description="Disordered" evidence="2">
    <location>
        <begin position="497"/>
        <end position="596"/>
    </location>
</feature>
<feature type="compositionally biased region" description="Polar residues" evidence="2">
    <location>
        <begin position="840"/>
        <end position="856"/>
    </location>
</feature>
<feature type="coiled-coil region" evidence="1">
    <location>
        <begin position="114"/>
        <end position="174"/>
    </location>
</feature>
<evidence type="ECO:0000256" key="1">
    <source>
        <dbReference type="SAM" id="Coils"/>
    </source>
</evidence>
<feature type="compositionally biased region" description="Low complexity" evidence="2">
    <location>
        <begin position="359"/>
        <end position="368"/>
    </location>
</feature>
<protein>
    <submittedName>
        <fullName evidence="3">Uncharacterized protein</fullName>
    </submittedName>
</protein>
<feature type="compositionally biased region" description="Polar residues" evidence="2">
    <location>
        <begin position="865"/>
        <end position="875"/>
    </location>
</feature>
<gene>
    <name evidence="3" type="ORF">MSPICULIGERA_LOCUS17733</name>
</gene>
<feature type="compositionally biased region" description="Low complexity" evidence="2">
    <location>
        <begin position="1"/>
        <end position="18"/>
    </location>
</feature>
<feature type="compositionally biased region" description="Basic and acidic residues" evidence="2">
    <location>
        <begin position="1109"/>
        <end position="1119"/>
    </location>
</feature>
<feature type="compositionally biased region" description="Low complexity" evidence="2">
    <location>
        <begin position="297"/>
        <end position="309"/>
    </location>
</feature>
<feature type="compositionally biased region" description="Basic and acidic residues" evidence="2">
    <location>
        <begin position="971"/>
        <end position="985"/>
    </location>
</feature>
<accession>A0AA36D4A6</accession>
<keyword evidence="4" id="KW-1185">Reference proteome</keyword>
<proteinExistence type="predicted"/>
<feature type="compositionally biased region" description="Acidic residues" evidence="2">
    <location>
        <begin position="1145"/>
        <end position="1158"/>
    </location>
</feature>
<name>A0AA36D4A6_9BILA</name>
<feature type="region of interest" description="Disordered" evidence="2">
    <location>
        <begin position="638"/>
        <end position="877"/>
    </location>
</feature>
<feature type="compositionally biased region" description="Low complexity" evidence="2">
    <location>
        <begin position="1129"/>
        <end position="1142"/>
    </location>
</feature>
<feature type="region of interest" description="Disordered" evidence="2">
    <location>
        <begin position="287"/>
        <end position="433"/>
    </location>
</feature>
<feature type="compositionally biased region" description="Low complexity" evidence="2">
    <location>
        <begin position="576"/>
        <end position="588"/>
    </location>
</feature>
<comment type="caution">
    <text evidence="3">The sequence shown here is derived from an EMBL/GenBank/DDBJ whole genome shotgun (WGS) entry which is preliminary data.</text>
</comment>
<evidence type="ECO:0000313" key="4">
    <source>
        <dbReference type="Proteomes" id="UP001177023"/>
    </source>
</evidence>
<feature type="compositionally biased region" description="Basic and acidic residues" evidence="2">
    <location>
        <begin position="402"/>
        <end position="416"/>
    </location>
</feature>
<feature type="region of interest" description="Disordered" evidence="2">
    <location>
        <begin position="1"/>
        <end position="55"/>
    </location>
</feature>